<proteinExistence type="predicted"/>
<name>A0A5J4RXH0_9ZZZZ</name>
<comment type="caution">
    <text evidence="1">The sequence shown here is derived from an EMBL/GenBank/DDBJ whole genome shotgun (WGS) entry which is preliminary data.</text>
</comment>
<evidence type="ECO:0000313" key="1">
    <source>
        <dbReference type="EMBL" id="KAA6338657.1"/>
    </source>
</evidence>
<protein>
    <submittedName>
        <fullName evidence="1">Uncharacterized protein</fullName>
    </submittedName>
</protein>
<dbReference type="EMBL" id="SNRY01000598">
    <property type="protein sequence ID" value="KAA6338657.1"/>
    <property type="molecule type" value="Genomic_DNA"/>
</dbReference>
<sequence length="49" mass="5622">MKLILLNRKALYKNAKGRFIFEAVYFSLPAISSYPHLSLPQASVRMCMC</sequence>
<gene>
    <name evidence="1" type="ORF">EZS27_013361</name>
</gene>
<accession>A0A5J4RXH0</accession>
<reference evidence="1" key="1">
    <citation type="submission" date="2019-03" db="EMBL/GenBank/DDBJ databases">
        <title>Single cell metagenomics reveals metabolic interactions within the superorganism composed of flagellate Streblomastix strix and complex community of Bacteroidetes bacteria on its surface.</title>
        <authorList>
            <person name="Treitli S.C."/>
            <person name="Kolisko M."/>
            <person name="Husnik F."/>
            <person name="Keeling P."/>
            <person name="Hampl V."/>
        </authorList>
    </citation>
    <scope>NUCLEOTIDE SEQUENCE</scope>
    <source>
        <strain evidence="1">STM</strain>
    </source>
</reference>
<dbReference type="AlphaFoldDB" id="A0A5J4RXH0"/>
<organism evidence="1">
    <name type="scientific">termite gut metagenome</name>
    <dbReference type="NCBI Taxonomy" id="433724"/>
    <lineage>
        <taxon>unclassified sequences</taxon>
        <taxon>metagenomes</taxon>
        <taxon>organismal metagenomes</taxon>
    </lineage>
</organism>